<feature type="compositionally biased region" description="Basic and acidic residues" evidence="1">
    <location>
        <begin position="1"/>
        <end position="25"/>
    </location>
</feature>
<dbReference type="HOGENOM" id="CLU_2212621_0_0_1"/>
<dbReference type="EMBL" id="CH916589">
    <property type="protein sequence ID" value="EDV94230.1"/>
    <property type="molecule type" value="Genomic_DNA"/>
</dbReference>
<evidence type="ECO:0000313" key="3">
    <source>
        <dbReference type="Proteomes" id="UP000001070"/>
    </source>
</evidence>
<evidence type="ECO:0000313" key="2">
    <source>
        <dbReference type="EMBL" id="EDV94230.1"/>
    </source>
</evidence>
<organism evidence="3">
    <name type="scientific">Drosophila grimshawi</name>
    <name type="common">Hawaiian fruit fly</name>
    <name type="synonym">Idiomyia grimshawi</name>
    <dbReference type="NCBI Taxonomy" id="7222"/>
    <lineage>
        <taxon>Eukaryota</taxon>
        <taxon>Metazoa</taxon>
        <taxon>Ecdysozoa</taxon>
        <taxon>Arthropoda</taxon>
        <taxon>Hexapoda</taxon>
        <taxon>Insecta</taxon>
        <taxon>Pterygota</taxon>
        <taxon>Neoptera</taxon>
        <taxon>Endopterygota</taxon>
        <taxon>Diptera</taxon>
        <taxon>Brachycera</taxon>
        <taxon>Muscomorpha</taxon>
        <taxon>Ephydroidea</taxon>
        <taxon>Drosophilidae</taxon>
        <taxon>Drosophila</taxon>
        <taxon>Hawaiian Drosophila</taxon>
    </lineage>
</organism>
<gene>
    <name evidence="2" type="primary">Dgri\GH13917</name>
    <name evidence="2" type="ORF">Dgri_GH13917</name>
</gene>
<dbReference type="AlphaFoldDB" id="B4K0V5"/>
<feature type="region of interest" description="Disordered" evidence="1">
    <location>
        <begin position="1"/>
        <end position="46"/>
    </location>
</feature>
<dbReference type="Proteomes" id="UP000001070">
    <property type="component" value="Unassembled WGS sequence"/>
</dbReference>
<dbReference type="PhylomeDB" id="B4K0V5"/>
<proteinExistence type="predicted"/>
<accession>B4K0V5</accession>
<name>B4K0V5_DROGR</name>
<keyword evidence="3" id="KW-1185">Reference proteome</keyword>
<evidence type="ECO:0000256" key="1">
    <source>
        <dbReference type="SAM" id="MobiDB-lite"/>
    </source>
</evidence>
<sequence length="107" mass="11768">MDDEKHAKLNNEQKMDDKDVPDKDPQSANPTAGAEGAEAAVEPLEVDDAELVEATKQEPAKPSPEAFGWRLSLHPLSTLLRIVGRGSDHRKAVGNSRLPNRGHYYIK</sequence>
<protein>
    <submittedName>
        <fullName evidence="2">GH13917</fullName>
    </submittedName>
</protein>
<reference evidence="2 3" key="1">
    <citation type="journal article" date="2007" name="Nature">
        <title>Evolution of genes and genomes on the Drosophila phylogeny.</title>
        <authorList>
            <consortium name="Drosophila 12 Genomes Consortium"/>
            <person name="Clark A.G."/>
            <person name="Eisen M.B."/>
            <person name="Smith D.R."/>
            <person name="Bergman C.M."/>
            <person name="Oliver B."/>
            <person name="Markow T.A."/>
            <person name="Kaufman T.C."/>
            <person name="Kellis M."/>
            <person name="Gelbart W."/>
            <person name="Iyer V.N."/>
            <person name="Pollard D.A."/>
            <person name="Sackton T.B."/>
            <person name="Larracuente A.M."/>
            <person name="Singh N.D."/>
            <person name="Abad J.P."/>
            <person name="Abt D.N."/>
            <person name="Adryan B."/>
            <person name="Aguade M."/>
            <person name="Akashi H."/>
            <person name="Anderson W.W."/>
            <person name="Aquadro C.F."/>
            <person name="Ardell D.H."/>
            <person name="Arguello R."/>
            <person name="Artieri C.G."/>
            <person name="Barbash D.A."/>
            <person name="Barker D."/>
            <person name="Barsanti P."/>
            <person name="Batterham P."/>
            <person name="Batzoglou S."/>
            <person name="Begun D."/>
            <person name="Bhutkar A."/>
            <person name="Blanco E."/>
            <person name="Bosak S.A."/>
            <person name="Bradley R.K."/>
            <person name="Brand A.D."/>
            <person name="Brent M.R."/>
            <person name="Brooks A.N."/>
            <person name="Brown R.H."/>
            <person name="Butlin R.K."/>
            <person name="Caggese C."/>
            <person name="Calvi B.R."/>
            <person name="Bernardo de Carvalho A."/>
            <person name="Caspi A."/>
            <person name="Castrezana S."/>
            <person name="Celniker S.E."/>
            <person name="Chang J.L."/>
            <person name="Chapple C."/>
            <person name="Chatterji S."/>
            <person name="Chinwalla A."/>
            <person name="Civetta A."/>
            <person name="Clifton S.W."/>
            <person name="Comeron J.M."/>
            <person name="Costello J.C."/>
            <person name="Coyne J.A."/>
            <person name="Daub J."/>
            <person name="David R.G."/>
            <person name="Delcher A.L."/>
            <person name="Delehaunty K."/>
            <person name="Do C.B."/>
            <person name="Ebling H."/>
            <person name="Edwards K."/>
            <person name="Eickbush T."/>
            <person name="Evans J.D."/>
            <person name="Filipski A."/>
            <person name="Findeiss S."/>
            <person name="Freyhult E."/>
            <person name="Fulton L."/>
            <person name="Fulton R."/>
            <person name="Garcia A.C."/>
            <person name="Gardiner A."/>
            <person name="Garfield D.A."/>
            <person name="Garvin B.E."/>
            <person name="Gibson G."/>
            <person name="Gilbert D."/>
            <person name="Gnerre S."/>
            <person name="Godfrey J."/>
            <person name="Good R."/>
            <person name="Gotea V."/>
            <person name="Gravely B."/>
            <person name="Greenberg A.J."/>
            <person name="Griffiths-Jones S."/>
            <person name="Gross S."/>
            <person name="Guigo R."/>
            <person name="Gustafson E.A."/>
            <person name="Haerty W."/>
            <person name="Hahn M.W."/>
            <person name="Halligan D.L."/>
            <person name="Halpern A.L."/>
            <person name="Halter G.M."/>
            <person name="Han M.V."/>
            <person name="Heger A."/>
            <person name="Hillier L."/>
            <person name="Hinrichs A.S."/>
            <person name="Holmes I."/>
            <person name="Hoskins R.A."/>
            <person name="Hubisz M.J."/>
            <person name="Hultmark D."/>
            <person name="Huntley M.A."/>
            <person name="Jaffe D.B."/>
            <person name="Jagadeeshan S."/>
            <person name="Jeck W.R."/>
            <person name="Johnson J."/>
            <person name="Jones C.D."/>
            <person name="Jordan W.C."/>
            <person name="Karpen G.H."/>
            <person name="Kataoka E."/>
            <person name="Keightley P.D."/>
            <person name="Kheradpour P."/>
            <person name="Kirkness E.F."/>
            <person name="Koerich L.B."/>
            <person name="Kristiansen K."/>
            <person name="Kudrna D."/>
            <person name="Kulathinal R.J."/>
            <person name="Kumar S."/>
            <person name="Kwok R."/>
            <person name="Lander E."/>
            <person name="Langley C.H."/>
            <person name="Lapoint R."/>
            <person name="Lazzaro B.P."/>
            <person name="Lee S.J."/>
            <person name="Levesque L."/>
            <person name="Li R."/>
            <person name="Lin C.F."/>
            <person name="Lin M.F."/>
            <person name="Lindblad-Toh K."/>
            <person name="Llopart A."/>
            <person name="Long M."/>
            <person name="Low L."/>
            <person name="Lozovsky E."/>
            <person name="Lu J."/>
            <person name="Luo M."/>
            <person name="Machado C.A."/>
            <person name="Makalowski W."/>
            <person name="Marzo M."/>
            <person name="Matsuda M."/>
            <person name="Matzkin L."/>
            <person name="McAllister B."/>
            <person name="McBride C.S."/>
            <person name="McKernan B."/>
            <person name="McKernan K."/>
            <person name="Mendez-Lago M."/>
            <person name="Minx P."/>
            <person name="Mollenhauer M.U."/>
            <person name="Montooth K."/>
            <person name="Mount S.M."/>
            <person name="Mu X."/>
            <person name="Myers E."/>
            <person name="Negre B."/>
            <person name="Newfeld S."/>
            <person name="Nielsen R."/>
            <person name="Noor M.A."/>
            <person name="O'Grady P."/>
            <person name="Pachter L."/>
            <person name="Papaceit M."/>
            <person name="Parisi M.J."/>
            <person name="Parisi M."/>
            <person name="Parts L."/>
            <person name="Pedersen J.S."/>
            <person name="Pesole G."/>
            <person name="Phillippy A.M."/>
            <person name="Ponting C.P."/>
            <person name="Pop M."/>
            <person name="Porcelli D."/>
            <person name="Powell J.R."/>
            <person name="Prohaska S."/>
            <person name="Pruitt K."/>
            <person name="Puig M."/>
            <person name="Quesneville H."/>
            <person name="Ram K.R."/>
            <person name="Rand D."/>
            <person name="Rasmussen M.D."/>
            <person name="Reed L.K."/>
            <person name="Reenan R."/>
            <person name="Reily A."/>
            <person name="Remington K.A."/>
            <person name="Rieger T.T."/>
            <person name="Ritchie M.G."/>
            <person name="Robin C."/>
            <person name="Rogers Y.H."/>
            <person name="Rohde C."/>
            <person name="Rozas J."/>
            <person name="Rubenfield M.J."/>
            <person name="Ruiz A."/>
            <person name="Russo S."/>
            <person name="Salzberg S.L."/>
            <person name="Sanchez-Gracia A."/>
            <person name="Saranga D.J."/>
            <person name="Sato H."/>
            <person name="Schaeffer S.W."/>
            <person name="Schatz M.C."/>
            <person name="Schlenke T."/>
            <person name="Schwartz R."/>
            <person name="Segarra C."/>
            <person name="Singh R.S."/>
            <person name="Sirot L."/>
            <person name="Sirota M."/>
            <person name="Sisneros N.B."/>
            <person name="Smith C.D."/>
            <person name="Smith T.F."/>
            <person name="Spieth J."/>
            <person name="Stage D.E."/>
            <person name="Stark A."/>
            <person name="Stephan W."/>
            <person name="Strausberg R.L."/>
            <person name="Strempel S."/>
            <person name="Sturgill D."/>
            <person name="Sutton G."/>
            <person name="Sutton G.G."/>
            <person name="Tao W."/>
            <person name="Teichmann S."/>
            <person name="Tobari Y.N."/>
            <person name="Tomimura Y."/>
            <person name="Tsolas J.M."/>
            <person name="Valente V.L."/>
            <person name="Venter E."/>
            <person name="Venter J.C."/>
            <person name="Vicario S."/>
            <person name="Vieira F.G."/>
            <person name="Vilella A.J."/>
            <person name="Villasante A."/>
            <person name="Walenz B."/>
            <person name="Wang J."/>
            <person name="Wasserman M."/>
            <person name="Watts T."/>
            <person name="Wilson D."/>
            <person name="Wilson R.K."/>
            <person name="Wing R.A."/>
            <person name="Wolfner M.F."/>
            <person name="Wong A."/>
            <person name="Wong G.K."/>
            <person name="Wu C.I."/>
            <person name="Wu G."/>
            <person name="Yamamoto D."/>
            <person name="Yang H.P."/>
            <person name="Yang S.P."/>
            <person name="Yorke J.A."/>
            <person name="Yoshida K."/>
            <person name="Zdobnov E."/>
            <person name="Zhang P."/>
            <person name="Zhang Y."/>
            <person name="Zimin A.V."/>
            <person name="Baldwin J."/>
            <person name="Abdouelleil A."/>
            <person name="Abdulkadir J."/>
            <person name="Abebe A."/>
            <person name="Abera B."/>
            <person name="Abreu J."/>
            <person name="Acer S.C."/>
            <person name="Aftuck L."/>
            <person name="Alexander A."/>
            <person name="An P."/>
            <person name="Anderson E."/>
            <person name="Anderson S."/>
            <person name="Arachi H."/>
            <person name="Azer M."/>
            <person name="Bachantsang P."/>
            <person name="Barry A."/>
            <person name="Bayul T."/>
            <person name="Berlin A."/>
            <person name="Bessette D."/>
            <person name="Bloom T."/>
            <person name="Blye J."/>
            <person name="Boguslavskiy L."/>
            <person name="Bonnet C."/>
            <person name="Boukhgalter B."/>
            <person name="Bourzgui I."/>
            <person name="Brown A."/>
            <person name="Cahill P."/>
            <person name="Channer S."/>
            <person name="Cheshatsang Y."/>
            <person name="Chuda L."/>
            <person name="Citroen M."/>
            <person name="Collymore A."/>
            <person name="Cooke P."/>
            <person name="Costello M."/>
            <person name="D'Aco K."/>
            <person name="Daza R."/>
            <person name="De Haan G."/>
            <person name="DeGray S."/>
            <person name="DeMaso C."/>
            <person name="Dhargay N."/>
            <person name="Dooley K."/>
            <person name="Dooley E."/>
            <person name="Doricent M."/>
            <person name="Dorje P."/>
            <person name="Dorjee K."/>
            <person name="Dupes A."/>
            <person name="Elong R."/>
            <person name="Falk J."/>
            <person name="Farina A."/>
            <person name="Faro S."/>
            <person name="Ferguson D."/>
            <person name="Fisher S."/>
            <person name="Foley C.D."/>
            <person name="Franke A."/>
            <person name="Friedrich D."/>
            <person name="Gadbois L."/>
            <person name="Gearin G."/>
            <person name="Gearin C.R."/>
            <person name="Giannoukos G."/>
            <person name="Goode T."/>
            <person name="Graham J."/>
            <person name="Grandbois E."/>
            <person name="Grewal S."/>
            <person name="Gyaltsen K."/>
            <person name="Hafez N."/>
            <person name="Hagos B."/>
            <person name="Hall J."/>
            <person name="Henson C."/>
            <person name="Hollinger A."/>
            <person name="Honan T."/>
            <person name="Huard M.D."/>
            <person name="Hughes L."/>
            <person name="Hurhula B."/>
            <person name="Husby M.E."/>
            <person name="Kamat A."/>
            <person name="Kanga B."/>
            <person name="Kashin S."/>
            <person name="Khazanovich D."/>
            <person name="Kisner P."/>
            <person name="Lance K."/>
            <person name="Lara M."/>
            <person name="Lee W."/>
            <person name="Lennon N."/>
            <person name="Letendre F."/>
            <person name="LeVine R."/>
            <person name="Lipovsky A."/>
            <person name="Liu X."/>
            <person name="Liu J."/>
            <person name="Liu S."/>
            <person name="Lokyitsang T."/>
            <person name="Lokyitsang Y."/>
            <person name="Lubonja R."/>
            <person name="Lui A."/>
            <person name="MacDonald P."/>
            <person name="Magnisalis V."/>
            <person name="Maru K."/>
            <person name="Matthews C."/>
            <person name="McCusker W."/>
            <person name="McDonough S."/>
            <person name="Mehta T."/>
            <person name="Meldrim J."/>
            <person name="Meneus L."/>
            <person name="Mihai O."/>
            <person name="Mihalev A."/>
            <person name="Mihova T."/>
            <person name="Mittelman R."/>
            <person name="Mlenga V."/>
            <person name="Montmayeur A."/>
            <person name="Mulrain L."/>
            <person name="Navidi A."/>
            <person name="Naylor J."/>
            <person name="Negash T."/>
            <person name="Nguyen T."/>
            <person name="Nguyen N."/>
            <person name="Nicol R."/>
            <person name="Norbu C."/>
            <person name="Norbu N."/>
            <person name="Novod N."/>
            <person name="O'Neill B."/>
            <person name="Osman S."/>
            <person name="Markiewicz E."/>
            <person name="Oyono O.L."/>
            <person name="Patti C."/>
            <person name="Phunkhang P."/>
            <person name="Pierre F."/>
            <person name="Priest M."/>
            <person name="Raghuraman S."/>
            <person name="Rege F."/>
            <person name="Reyes R."/>
            <person name="Rise C."/>
            <person name="Rogov P."/>
            <person name="Ross K."/>
            <person name="Ryan E."/>
            <person name="Settipalli S."/>
            <person name="Shea T."/>
            <person name="Sherpa N."/>
            <person name="Shi L."/>
            <person name="Shih D."/>
            <person name="Sparrow T."/>
            <person name="Spaulding J."/>
            <person name="Stalker J."/>
            <person name="Stange-Thomann N."/>
            <person name="Stavropoulos S."/>
            <person name="Stone C."/>
            <person name="Strader C."/>
            <person name="Tesfaye S."/>
            <person name="Thomson T."/>
            <person name="Thoulutsang Y."/>
            <person name="Thoulutsang D."/>
            <person name="Topham K."/>
            <person name="Topping I."/>
            <person name="Tsamla T."/>
            <person name="Vassiliev H."/>
            <person name="Vo A."/>
            <person name="Wangchuk T."/>
            <person name="Wangdi T."/>
            <person name="Weiand M."/>
            <person name="Wilkinson J."/>
            <person name="Wilson A."/>
            <person name="Yadav S."/>
            <person name="Young G."/>
            <person name="Yu Q."/>
            <person name="Zembek L."/>
            <person name="Zhong D."/>
            <person name="Zimmer A."/>
            <person name="Zwirko Z."/>
            <person name="Jaffe D.B."/>
            <person name="Alvarez P."/>
            <person name="Brockman W."/>
            <person name="Butler J."/>
            <person name="Chin C."/>
            <person name="Gnerre S."/>
            <person name="Grabherr M."/>
            <person name="Kleber M."/>
            <person name="Mauceli E."/>
            <person name="MacCallum I."/>
        </authorList>
    </citation>
    <scope>NUCLEOTIDE SEQUENCE [LARGE SCALE GENOMIC DNA]</scope>
    <source>
        <strain evidence="3">Tucson 15287-2541.00</strain>
    </source>
</reference>
<dbReference type="InParanoid" id="B4K0V5"/>